<proteinExistence type="predicted"/>
<reference evidence="1 2" key="1">
    <citation type="journal article" date="2018" name="Vet. Microbiol.">
        <title>Clonal diversity and geographic distribution of methicillin-resistant Staphylococcus pseudintermedius from Australian animals: Discovery of novel sequence types.</title>
        <authorList>
            <person name="Worthing K.A."/>
            <person name="Abraham S."/>
            <person name="Coombs G.W."/>
            <person name="Pang S."/>
            <person name="Saputra S."/>
            <person name="Jordan D."/>
            <person name="Trott D.J."/>
            <person name="Norris J.M."/>
        </authorList>
    </citation>
    <scope>NUCLEOTIDE SEQUENCE [LARGE SCALE GENOMIC DNA]</scope>
    <source>
        <strain evidence="1 2">ST71 3</strain>
    </source>
</reference>
<accession>A0A317ZBU1</accession>
<dbReference type="AlphaFoldDB" id="A0A317ZBU1"/>
<keyword evidence="1" id="KW-0808">Transferase</keyword>
<organism evidence="1 2">
    <name type="scientific">Staphylococcus pseudintermedius</name>
    <dbReference type="NCBI Taxonomy" id="283734"/>
    <lineage>
        <taxon>Bacteria</taxon>
        <taxon>Bacillati</taxon>
        <taxon>Bacillota</taxon>
        <taxon>Bacilli</taxon>
        <taxon>Bacillales</taxon>
        <taxon>Staphylococcaceae</taxon>
        <taxon>Staphylococcus</taxon>
        <taxon>Staphylococcus intermedius group</taxon>
    </lineage>
</organism>
<evidence type="ECO:0000313" key="2">
    <source>
        <dbReference type="Proteomes" id="UP000246351"/>
    </source>
</evidence>
<gene>
    <name evidence="1" type="ORF">DD924_01105</name>
</gene>
<keyword evidence="1" id="KW-0695">RNA-directed DNA polymerase</keyword>
<dbReference type="Proteomes" id="UP000246351">
    <property type="component" value="Unassembled WGS sequence"/>
</dbReference>
<evidence type="ECO:0000313" key="1">
    <source>
        <dbReference type="EMBL" id="PWZ99730.1"/>
    </source>
</evidence>
<keyword evidence="1" id="KW-0548">Nucleotidyltransferase</keyword>
<dbReference type="GO" id="GO:0003964">
    <property type="term" value="F:RNA-directed DNA polymerase activity"/>
    <property type="evidence" value="ECO:0007669"/>
    <property type="project" value="UniProtKB-KW"/>
</dbReference>
<name>A0A317ZBU1_STAPS</name>
<sequence>MRGFIETTQSWLNRRLRQLILKRWKRVRTKYKMLRQYGLDHRSAMKIAQSRKKYWRFSNTHEGHWAPTKKKLYKWGVKPLGQPAEVAYARN</sequence>
<protein>
    <submittedName>
        <fullName evidence="1">Reverse transcriptase</fullName>
    </submittedName>
</protein>
<dbReference type="EMBL" id="QEIV01000072">
    <property type="protein sequence ID" value="PWZ99730.1"/>
    <property type="molecule type" value="Genomic_DNA"/>
</dbReference>
<comment type="caution">
    <text evidence="1">The sequence shown here is derived from an EMBL/GenBank/DDBJ whole genome shotgun (WGS) entry which is preliminary data.</text>
</comment>